<feature type="transmembrane region" description="Helical" evidence="1">
    <location>
        <begin position="91"/>
        <end position="113"/>
    </location>
</feature>
<dbReference type="RefSeq" id="WP_138932181.1">
    <property type="nucleotide sequence ID" value="NZ_SWMU01000003.1"/>
</dbReference>
<proteinExistence type="predicted"/>
<keyword evidence="1" id="KW-0472">Membrane</keyword>
<dbReference type="Proteomes" id="UP000306552">
    <property type="component" value="Unassembled WGS sequence"/>
</dbReference>
<evidence type="ECO:0008006" key="4">
    <source>
        <dbReference type="Google" id="ProtNLM"/>
    </source>
</evidence>
<dbReference type="AlphaFoldDB" id="A0A4U5TRP9"/>
<protein>
    <recommendedName>
        <fullName evidence="4">GTP-binding protein</fullName>
    </recommendedName>
</protein>
<evidence type="ECO:0000256" key="1">
    <source>
        <dbReference type="SAM" id="Phobius"/>
    </source>
</evidence>
<keyword evidence="1" id="KW-0812">Transmembrane</keyword>
<comment type="caution">
    <text evidence="2">The sequence shown here is derived from an EMBL/GenBank/DDBJ whole genome shotgun (WGS) entry which is preliminary data.</text>
</comment>
<organism evidence="2 3">
    <name type="scientific">Mesohalobacter halotolerans</name>
    <dbReference type="NCBI Taxonomy" id="1883405"/>
    <lineage>
        <taxon>Bacteria</taxon>
        <taxon>Pseudomonadati</taxon>
        <taxon>Bacteroidota</taxon>
        <taxon>Flavobacteriia</taxon>
        <taxon>Flavobacteriales</taxon>
        <taxon>Flavobacteriaceae</taxon>
        <taxon>Mesohalobacter</taxon>
    </lineage>
</organism>
<evidence type="ECO:0000313" key="3">
    <source>
        <dbReference type="Proteomes" id="UP000306552"/>
    </source>
</evidence>
<evidence type="ECO:0000313" key="2">
    <source>
        <dbReference type="EMBL" id="TKS56064.1"/>
    </source>
</evidence>
<keyword evidence="3" id="KW-1185">Reference proteome</keyword>
<dbReference type="EMBL" id="SWMU01000003">
    <property type="protein sequence ID" value="TKS56064.1"/>
    <property type="molecule type" value="Genomic_DNA"/>
</dbReference>
<keyword evidence="1" id="KW-1133">Transmembrane helix</keyword>
<accession>A0A4U5TRP9</accession>
<feature type="transmembrane region" description="Helical" evidence="1">
    <location>
        <begin position="125"/>
        <end position="144"/>
    </location>
</feature>
<gene>
    <name evidence="2" type="ORF">FCN74_08555</name>
</gene>
<reference evidence="2 3" key="1">
    <citation type="submission" date="2019-04" db="EMBL/GenBank/DDBJ databases">
        <title>Psychroflexus halotolerans sp. nov., isolated from a marine solar saltern.</title>
        <authorList>
            <person name="Feng X."/>
        </authorList>
    </citation>
    <scope>NUCLEOTIDE SEQUENCE [LARGE SCALE GENOMIC DNA]</scope>
    <source>
        <strain evidence="2 3">WDS2C27</strain>
    </source>
</reference>
<dbReference type="OrthoDB" id="1451346at2"/>
<name>A0A4U5TRP9_9FLAO</name>
<sequence>MDIDKTVKLRPRFRYYTDKKKTVLLERIKKLKTEYSSKFRVKLSGNHIWIHHARSREKIFTPHLHLELVEGDYELPNKLLVKGLYSPNSSYWTMFMFLHFILAGLFIVFAIMVYTKSVLDENYALYVYLMGFVVLAWLGLYVFARYNRKRGLSQAYELEKVFKEWVKK</sequence>